<proteinExistence type="predicted"/>
<accession>A0ABR1C5G9</accession>
<protein>
    <submittedName>
        <fullName evidence="1">Uncharacterized protein</fullName>
    </submittedName>
</protein>
<evidence type="ECO:0000313" key="2">
    <source>
        <dbReference type="Proteomes" id="UP001303046"/>
    </source>
</evidence>
<keyword evidence="2" id="KW-1185">Reference proteome</keyword>
<dbReference type="EMBL" id="JAVFWL010000002">
    <property type="protein sequence ID" value="KAK6732908.1"/>
    <property type="molecule type" value="Genomic_DNA"/>
</dbReference>
<sequence length="155" mass="17606">MFSFWILHGFSNNILPCSLIIQLLRLLPSLQSISFYFRFEVANIILPCLKASPHESDVDDQGDMGGTNPDPAIYNSSLAFPVNAFDQCVYMGCLAYMDTRVLLCTVHEIDNVQRSHVIHGIVAQDVYFHSGFSMAFFNNILPYKIRTTGRSFWTE</sequence>
<organism evidence="1 2">
    <name type="scientific">Necator americanus</name>
    <name type="common">Human hookworm</name>
    <dbReference type="NCBI Taxonomy" id="51031"/>
    <lineage>
        <taxon>Eukaryota</taxon>
        <taxon>Metazoa</taxon>
        <taxon>Ecdysozoa</taxon>
        <taxon>Nematoda</taxon>
        <taxon>Chromadorea</taxon>
        <taxon>Rhabditida</taxon>
        <taxon>Rhabditina</taxon>
        <taxon>Rhabditomorpha</taxon>
        <taxon>Strongyloidea</taxon>
        <taxon>Ancylostomatidae</taxon>
        <taxon>Bunostominae</taxon>
        <taxon>Necator</taxon>
    </lineage>
</organism>
<gene>
    <name evidence="1" type="primary">Necator_chrII.g4759</name>
    <name evidence="1" type="ORF">RB195_016967</name>
</gene>
<comment type="caution">
    <text evidence="1">The sequence shown here is derived from an EMBL/GenBank/DDBJ whole genome shotgun (WGS) entry which is preliminary data.</text>
</comment>
<reference evidence="1 2" key="1">
    <citation type="submission" date="2023-08" db="EMBL/GenBank/DDBJ databases">
        <title>A Necator americanus chromosomal reference genome.</title>
        <authorList>
            <person name="Ilik V."/>
            <person name="Petrzelkova K.J."/>
            <person name="Pardy F."/>
            <person name="Fuh T."/>
            <person name="Niatou-Singa F.S."/>
            <person name="Gouil Q."/>
            <person name="Baker L."/>
            <person name="Ritchie M.E."/>
            <person name="Jex A.R."/>
            <person name="Gazzola D."/>
            <person name="Li H."/>
            <person name="Toshio Fujiwara R."/>
            <person name="Zhan B."/>
            <person name="Aroian R.V."/>
            <person name="Pafco B."/>
            <person name="Schwarz E.M."/>
        </authorList>
    </citation>
    <scope>NUCLEOTIDE SEQUENCE [LARGE SCALE GENOMIC DNA]</scope>
    <source>
        <strain evidence="1 2">Aroian</strain>
        <tissue evidence="1">Whole animal</tissue>
    </source>
</reference>
<name>A0ABR1C5G9_NECAM</name>
<dbReference type="Proteomes" id="UP001303046">
    <property type="component" value="Unassembled WGS sequence"/>
</dbReference>
<evidence type="ECO:0000313" key="1">
    <source>
        <dbReference type="EMBL" id="KAK6732908.1"/>
    </source>
</evidence>